<comment type="caution">
    <text evidence="3">The sequence shown here is derived from an EMBL/GenBank/DDBJ whole genome shotgun (WGS) entry which is preliminary data.</text>
</comment>
<dbReference type="Proteomes" id="UP001343257">
    <property type="component" value="Unassembled WGS sequence"/>
</dbReference>
<name>A0ABU6Q0S3_9BACL</name>
<keyword evidence="4" id="KW-1185">Reference proteome</keyword>
<feature type="compositionally biased region" description="Polar residues" evidence="1">
    <location>
        <begin position="34"/>
        <end position="59"/>
    </location>
</feature>
<accession>A0ABU6Q0S3</accession>
<evidence type="ECO:0000256" key="2">
    <source>
        <dbReference type="SAM" id="SignalP"/>
    </source>
</evidence>
<sequence>MKPNKKAKWIIGVSGVAFSAFVLSQFGVEDHTTTDLSQTSQMEQNDQQSFLNRGSSSNGEPFADSDGSSFMGRRHTDGTTRRS</sequence>
<gene>
    <name evidence="3" type="ORF">P9847_23125</name>
</gene>
<evidence type="ECO:0000256" key="1">
    <source>
        <dbReference type="SAM" id="MobiDB-lite"/>
    </source>
</evidence>
<dbReference type="EMBL" id="JARTLD010000063">
    <property type="protein sequence ID" value="MED5020164.1"/>
    <property type="molecule type" value="Genomic_DNA"/>
</dbReference>
<proteinExistence type="predicted"/>
<dbReference type="RefSeq" id="WP_328281409.1">
    <property type="nucleotide sequence ID" value="NZ_JARTLD010000063.1"/>
</dbReference>
<protein>
    <submittedName>
        <fullName evidence="3">Uncharacterized protein</fullName>
    </submittedName>
</protein>
<keyword evidence="2" id="KW-0732">Signal</keyword>
<reference evidence="3 4" key="1">
    <citation type="submission" date="2023-03" db="EMBL/GenBank/DDBJ databases">
        <title>Bacillus Genome Sequencing.</title>
        <authorList>
            <person name="Dunlap C."/>
        </authorList>
    </citation>
    <scope>NUCLEOTIDE SEQUENCE [LARGE SCALE GENOMIC DNA]</scope>
    <source>
        <strain evidence="3 4">NRS-52</strain>
    </source>
</reference>
<feature type="region of interest" description="Disordered" evidence="1">
    <location>
        <begin position="34"/>
        <end position="83"/>
    </location>
</feature>
<feature type="compositionally biased region" description="Basic and acidic residues" evidence="1">
    <location>
        <begin position="74"/>
        <end position="83"/>
    </location>
</feature>
<organism evidence="3 4">
    <name type="scientific">Paenibacillus chibensis</name>
    <dbReference type="NCBI Taxonomy" id="59846"/>
    <lineage>
        <taxon>Bacteria</taxon>
        <taxon>Bacillati</taxon>
        <taxon>Bacillota</taxon>
        <taxon>Bacilli</taxon>
        <taxon>Bacillales</taxon>
        <taxon>Paenibacillaceae</taxon>
        <taxon>Paenibacillus</taxon>
    </lineage>
</organism>
<evidence type="ECO:0000313" key="4">
    <source>
        <dbReference type="Proteomes" id="UP001343257"/>
    </source>
</evidence>
<evidence type="ECO:0000313" key="3">
    <source>
        <dbReference type="EMBL" id="MED5020164.1"/>
    </source>
</evidence>
<feature type="chain" id="PRO_5047338162" evidence="2">
    <location>
        <begin position="25"/>
        <end position="83"/>
    </location>
</feature>
<feature type="signal peptide" evidence="2">
    <location>
        <begin position="1"/>
        <end position="24"/>
    </location>
</feature>